<reference evidence="12" key="1">
    <citation type="submission" date="2022-08" db="UniProtKB">
        <authorList>
            <consortium name="EnsemblMetazoa"/>
        </authorList>
    </citation>
    <scope>IDENTIFICATION</scope>
    <source>
        <strain evidence="12">Israel</strain>
    </source>
</reference>
<dbReference type="GO" id="GO:0043005">
    <property type="term" value="C:neuron projection"/>
    <property type="evidence" value="ECO:0007669"/>
    <property type="project" value="TreeGrafter"/>
</dbReference>
<evidence type="ECO:0000313" key="13">
    <source>
        <dbReference type="Proteomes" id="UP000092462"/>
    </source>
</evidence>
<dbReference type="SMART" id="SM00408">
    <property type="entry name" value="IGc2"/>
    <property type="match status" value="2"/>
</dbReference>
<dbReference type="InterPro" id="IPR036723">
    <property type="entry name" value="Alpha-catenin/vinculin-like_sf"/>
</dbReference>
<dbReference type="PANTHER" id="PTHR12231">
    <property type="entry name" value="CTX-RELATED TYPE I TRANSMEMBRANE PROTEIN"/>
    <property type="match status" value="1"/>
</dbReference>
<organism evidence="12 13">
    <name type="scientific">Phlebotomus papatasi</name>
    <name type="common">Sandfly</name>
    <dbReference type="NCBI Taxonomy" id="29031"/>
    <lineage>
        <taxon>Eukaryota</taxon>
        <taxon>Metazoa</taxon>
        <taxon>Ecdysozoa</taxon>
        <taxon>Arthropoda</taxon>
        <taxon>Hexapoda</taxon>
        <taxon>Insecta</taxon>
        <taxon>Pterygota</taxon>
        <taxon>Neoptera</taxon>
        <taxon>Endopterygota</taxon>
        <taxon>Diptera</taxon>
        <taxon>Nematocera</taxon>
        <taxon>Psychodoidea</taxon>
        <taxon>Psychodidae</taxon>
        <taxon>Phlebotomus</taxon>
        <taxon>Phlebotomus</taxon>
    </lineage>
</organism>
<accession>A0A1B0D6T4</accession>
<comment type="subcellular location">
    <subcellularLocation>
        <location evidence="1">Cell membrane</location>
    </subcellularLocation>
    <subcellularLocation>
        <location evidence="2">Cytoplasm</location>
    </subcellularLocation>
</comment>
<keyword evidence="9" id="KW-0325">Glycoprotein</keyword>
<dbReference type="AlphaFoldDB" id="A0A1B0D6T4"/>
<keyword evidence="3" id="KW-1003">Cell membrane</keyword>
<evidence type="ECO:0000259" key="11">
    <source>
        <dbReference type="PROSITE" id="PS50835"/>
    </source>
</evidence>
<dbReference type="InterPro" id="IPR051170">
    <property type="entry name" value="Neural/epithelial_adhesion"/>
</dbReference>
<evidence type="ECO:0000256" key="8">
    <source>
        <dbReference type="ARBA" id="ARBA00023157"/>
    </source>
</evidence>
<keyword evidence="7" id="KW-0472">Membrane</keyword>
<dbReference type="Pfam" id="PF13927">
    <property type="entry name" value="Ig_3"/>
    <property type="match status" value="1"/>
</dbReference>
<dbReference type="SUPFAM" id="SSF47220">
    <property type="entry name" value="alpha-catenin/vinculin-like"/>
    <property type="match status" value="1"/>
</dbReference>
<evidence type="ECO:0000256" key="10">
    <source>
        <dbReference type="ARBA" id="ARBA00023319"/>
    </source>
</evidence>
<dbReference type="InterPro" id="IPR003599">
    <property type="entry name" value="Ig_sub"/>
</dbReference>
<dbReference type="InterPro" id="IPR036179">
    <property type="entry name" value="Ig-like_dom_sf"/>
</dbReference>
<dbReference type="InterPro" id="IPR007110">
    <property type="entry name" value="Ig-like_dom"/>
</dbReference>
<dbReference type="VEuPathDB" id="VectorBase:PPAPM1_001481"/>
<protein>
    <recommendedName>
        <fullName evidence="11">Ig-like domain-containing protein</fullName>
    </recommendedName>
</protein>
<dbReference type="Pfam" id="PF07679">
    <property type="entry name" value="I-set"/>
    <property type="match status" value="1"/>
</dbReference>
<evidence type="ECO:0000256" key="9">
    <source>
        <dbReference type="ARBA" id="ARBA00023180"/>
    </source>
</evidence>
<name>A0A1B0D6T4_PHLPP</name>
<dbReference type="EnsemblMetazoa" id="PPAI003193-RA">
    <property type="protein sequence ID" value="PPAI003193-PA"/>
    <property type="gene ID" value="PPAI003193"/>
</dbReference>
<dbReference type="VEuPathDB" id="VectorBase:PPAPM1_005001"/>
<keyword evidence="10" id="KW-0393">Immunoglobulin domain</keyword>
<dbReference type="Gene3D" id="2.60.40.10">
    <property type="entry name" value="Immunoglobulins"/>
    <property type="match status" value="3"/>
</dbReference>
<dbReference type="GO" id="GO:0005737">
    <property type="term" value="C:cytoplasm"/>
    <property type="evidence" value="ECO:0007669"/>
    <property type="project" value="UniProtKB-SubCell"/>
</dbReference>
<keyword evidence="6" id="KW-0677">Repeat</keyword>
<dbReference type="PANTHER" id="PTHR12231:SF247">
    <property type="entry name" value="DPR-INTERACTING PROTEIN DELTA, ISOFORM D"/>
    <property type="match status" value="1"/>
</dbReference>
<evidence type="ECO:0000256" key="4">
    <source>
        <dbReference type="ARBA" id="ARBA00022490"/>
    </source>
</evidence>
<sequence>MFNGNSLEKIRKFSVRKFAYTLHEEVHDLVWKSLCHSDRTTISVSPMIWVPNQLVGAPAGTDVTIDCHTEAHPRAIIYWVYNSVMVLPSKKYLIDYTENSYRAHMKLTIKNIQHSDFGNYRCISKNSLGETEGSIRVAWIHIDRQMILTIHRHVISRIPRYSITYDNANTWLLHVSQAQQDDRGYYMCQVNTNPMISQVGYLQVVVPPNILDIESTPSSVAVRENQSINMTCRADGFPTPKIIWRREDGQSITVERKKKVMVYDGEQLQLIKVSRNEMGAYLCIATNGVPPSVSKRIILDVECKFHLLSRQPKKELLEHLDKVPTYVQTLQFTVKDPTVGKAATFVKVDHVIQETKNLMNVINKVVTTCFECANKHGLCLPQQVPFAHSSSVSFK</sequence>
<evidence type="ECO:0000256" key="2">
    <source>
        <dbReference type="ARBA" id="ARBA00004496"/>
    </source>
</evidence>
<keyword evidence="4" id="KW-0963">Cytoplasm</keyword>
<dbReference type="GO" id="GO:0005886">
    <property type="term" value="C:plasma membrane"/>
    <property type="evidence" value="ECO:0007669"/>
    <property type="project" value="UniProtKB-SubCell"/>
</dbReference>
<dbReference type="VEuPathDB" id="VectorBase:PPAI003193"/>
<dbReference type="SMART" id="SM00409">
    <property type="entry name" value="IG"/>
    <property type="match status" value="3"/>
</dbReference>
<dbReference type="GO" id="GO:0007155">
    <property type="term" value="P:cell adhesion"/>
    <property type="evidence" value="ECO:0007669"/>
    <property type="project" value="InterPro"/>
</dbReference>
<evidence type="ECO:0000256" key="3">
    <source>
        <dbReference type="ARBA" id="ARBA00022475"/>
    </source>
</evidence>
<keyword evidence="5" id="KW-0732">Signal</keyword>
<dbReference type="Proteomes" id="UP000092462">
    <property type="component" value="Unassembled WGS sequence"/>
</dbReference>
<dbReference type="GO" id="GO:0051015">
    <property type="term" value="F:actin filament binding"/>
    <property type="evidence" value="ECO:0007669"/>
    <property type="project" value="InterPro"/>
</dbReference>
<feature type="domain" description="Ig-like" evidence="11">
    <location>
        <begin position="208"/>
        <end position="294"/>
    </location>
</feature>
<dbReference type="EMBL" id="AJVK01026255">
    <property type="status" value="NOT_ANNOTATED_CDS"/>
    <property type="molecule type" value="Genomic_DNA"/>
</dbReference>
<dbReference type="PROSITE" id="PS50835">
    <property type="entry name" value="IG_LIKE"/>
    <property type="match status" value="2"/>
</dbReference>
<keyword evidence="13" id="KW-1185">Reference proteome</keyword>
<dbReference type="FunFam" id="2.60.40.10:FF:000376">
    <property type="entry name" value="CLUMA_CG000981, isoform A"/>
    <property type="match status" value="1"/>
</dbReference>
<feature type="domain" description="Ig-like" evidence="11">
    <location>
        <begin position="46"/>
        <end position="138"/>
    </location>
</feature>
<dbReference type="FunFam" id="2.60.40.10:FF:000328">
    <property type="entry name" value="CLUMA_CG000981, isoform A"/>
    <property type="match status" value="1"/>
</dbReference>
<evidence type="ECO:0000256" key="5">
    <source>
        <dbReference type="ARBA" id="ARBA00022729"/>
    </source>
</evidence>
<evidence type="ECO:0000313" key="12">
    <source>
        <dbReference type="EnsemblMetazoa" id="PPAI003193-PA"/>
    </source>
</evidence>
<evidence type="ECO:0000256" key="1">
    <source>
        <dbReference type="ARBA" id="ARBA00004236"/>
    </source>
</evidence>
<dbReference type="InterPro" id="IPR003598">
    <property type="entry name" value="Ig_sub2"/>
</dbReference>
<dbReference type="Gene3D" id="1.20.120.230">
    <property type="entry name" value="Alpha-catenin/vinculin-like"/>
    <property type="match status" value="1"/>
</dbReference>
<evidence type="ECO:0000256" key="7">
    <source>
        <dbReference type="ARBA" id="ARBA00023136"/>
    </source>
</evidence>
<proteinExistence type="predicted"/>
<dbReference type="InterPro" id="IPR013098">
    <property type="entry name" value="Ig_I-set"/>
</dbReference>
<dbReference type="SUPFAM" id="SSF48726">
    <property type="entry name" value="Immunoglobulin"/>
    <property type="match status" value="3"/>
</dbReference>
<dbReference type="InterPro" id="IPR013783">
    <property type="entry name" value="Ig-like_fold"/>
</dbReference>
<keyword evidence="8" id="KW-1015">Disulfide bond</keyword>
<evidence type="ECO:0000256" key="6">
    <source>
        <dbReference type="ARBA" id="ARBA00022737"/>
    </source>
</evidence>